<keyword evidence="2" id="KW-1185">Reference proteome</keyword>
<dbReference type="Proteomes" id="UP000753802">
    <property type="component" value="Unassembled WGS sequence"/>
</dbReference>
<proteinExistence type="predicted"/>
<accession>A0ABW9ZX35</accession>
<sequence>MASLLSAFSIAGAQQLDSMMNRIARHFAPEKIHIHFDKSIYNRGETIWYKAYILQGRDSLPASTNVYLEWYDGDGKPLLRTAAPVLFSSSAGSFDIPADYNFPSLQVKAFTKWMLNDDPAFAYQRDIAVNIPSIKTARPPADGTAVSVFPEGGFLVQGLRSRVAFKANNRSGAPVFVYGVLTDNNNNTLDSLQVQHDGMGSFFLEPVPGQTYRLNWVDEYGTAGSTTLPAAKTQGAQLAVTRIKDKAMFRVERTEVVAEHFKKMTMLVHMNGVGLYQVEINLSDKTVLNAAVPIHDLPPGLLQFTLFTSDWLPAAERVLFLNNPTYSLAAELSAPVVNTAKKGENSLEIFVPDTSFTNMSLSVTDAGLDLPAEHSIFSDLLLSGEIKGRIYNPAYYFSSGADSVAAHLDLVMLTNGWRRFDWEKIKAGVAPKTEHPAETGFMKMNGTVYGTRRNSAPVELNLIVVHKDSSRQFFSVPVTNNGRFEQPLVFFDTATVFYSVNNNKALSEKIELKLDNGLLQLPAKNISPWKGSGFTVKNRPLAKQMLDRLLQEQELLNKLLAETTLKDVTVTTRKKTREEILNEKYASGFFNGSPSRKDYTYDLTDPAKPTVAINVLEYLQGKIPGLTIRYISGLNYSIDWRGYLPEFYLNENKIDLSTLVDIPVASLAMIKAFAPPFVFASGGGRGGAIAVYTRRGTDTQLPDPKGLASVLLPGYTRFREFYSPVYDKQPDDLPKADNRTTLYWNPNLFSNATQQRILVDFYNNDFTQSFNVVLEGICANGKLIRVVKKIGGAQQRTENGKNY</sequence>
<reference evidence="1 2" key="1">
    <citation type="submission" date="2020-01" db="EMBL/GenBank/DDBJ databases">
        <title>Genome analysis.</title>
        <authorList>
            <person name="Wu S."/>
            <person name="Wang G."/>
        </authorList>
    </citation>
    <scope>NUCLEOTIDE SEQUENCE [LARGE SCALE GENOMIC DNA]</scope>
    <source>
        <strain evidence="1 2">SYL130</strain>
    </source>
</reference>
<protein>
    <recommendedName>
        <fullName evidence="3">TonB-dependent Receptor Plug Domain</fullName>
    </recommendedName>
</protein>
<evidence type="ECO:0000313" key="1">
    <source>
        <dbReference type="EMBL" id="NCI50887.1"/>
    </source>
</evidence>
<name>A0ABW9ZX35_9BACT</name>
<organism evidence="1 2">
    <name type="scientific">Sediminibacterium roseum</name>
    <dbReference type="NCBI Taxonomy" id="1978412"/>
    <lineage>
        <taxon>Bacteria</taxon>
        <taxon>Pseudomonadati</taxon>
        <taxon>Bacteroidota</taxon>
        <taxon>Chitinophagia</taxon>
        <taxon>Chitinophagales</taxon>
        <taxon>Chitinophagaceae</taxon>
        <taxon>Sediminibacterium</taxon>
    </lineage>
</organism>
<evidence type="ECO:0000313" key="2">
    <source>
        <dbReference type="Proteomes" id="UP000753802"/>
    </source>
</evidence>
<dbReference type="EMBL" id="JAACJS010000015">
    <property type="protein sequence ID" value="NCI50887.1"/>
    <property type="molecule type" value="Genomic_DNA"/>
</dbReference>
<dbReference type="Gene3D" id="2.60.40.1930">
    <property type="match status" value="1"/>
</dbReference>
<evidence type="ECO:0008006" key="3">
    <source>
        <dbReference type="Google" id="ProtNLM"/>
    </source>
</evidence>
<gene>
    <name evidence="1" type="ORF">GWC95_13190</name>
</gene>
<comment type="caution">
    <text evidence="1">The sequence shown here is derived from an EMBL/GenBank/DDBJ whole genome shotgun (WGS) entry which is preliminary data.</text>
</comment>